<proteinExistence type="predicted"/>
<sequence>MGKKNLTKSRRDYLEFELDDKYLKIDKLIGQRRHELERLYEVKHLTVPGIDDTGASGSGTFVNRSENLAVAYASDPMVLRLENFQTAISNLLDALEPDDKKIFHLRWGEHTRYDWIQVWHIMENGDTGYLYRHSKQIYRRREVILDTLAKLLFM</sequence>
<dbReference type="KEGG" id="vg:24725374"/>
<reference evidence="1 2" key="1">
    <citation type="submission" date="2014-10" db="EMBL/GenBank/DDBJ databases">
        <title>Genome nucleotide sequence and annotation of the Streptococcus pnumoniae phage SpSL1, virulent form.</title>
        <authorList>
            <person name="Furi L."/>
            <person name="Clockie M.R."/>
            <person name="Oggioni M.R."/>
        </authorList>
    </citation>
    <scope>NUCLEOTIDE SEQUENCE [LARGE SCALE GENOMIC DNA]</scope>
</reference>
<dbReference type="RefSeq" id="YP_009153023.1">
    <property type="nucleotide sequence ID" value="NC_027396.1"/>
</dbReference>
<gene>
    <name evidence="1" type="ORF">SpSL1_26</name>
</gene>
<organism evidence="1 2">
    <name type="scientific">Streptococcus phage SpSL1</name>
    <dbReference type="NCBI Taxonomy" id="1566990"/>
    <lineage>
        <taxon>Viruses</taxon>
        <taxon>Duplodnaviria</taxon>
        <taxon>Heunggongvirae</taxon>
        <taxon>Uroviricota</taxon>
        <taxon>Caudoviricetes</taxon>
        <taxon>Mcshanvirinae</taxon>
        <taxon>Adrianbuildvirus</taxon>
        <taxon>Adrianbuildvirus SpSL1</taxon>
    </lineage>
</organism>
<keyword evidence="2" id="KW-1185">Reference proteome</keyword>
<dbReference type="Proteomes" id="UP000030327">
    <property type="component" value="Segment"/>
</dbReference>
<dbReference type="GeneID" id="24725374"/>
<accession>A0A0A0YX55</accession>
<dbReference type="OrthoDB" id="30860at10239"/>
<name>A0A0A0YX55_9CAUD</name>
<dbReference type="EMBL" id="KM882824">
    <property type="protein sequence ID" value="AIX12958.1"/>
    <property type="molecule type" value="Genomic_DNA"/>
</dbReference>
<evidence type="ECO:0000313" key="1">
    <source>
        <dbReference type="EMBL" id="AIX12958.1"/>
    </source>
</evidence>
<protein>
    <recommendedName>
        <fullName evidence="3">Transcriptional activator</fullName>
    </recommendedName>
</protein>
<evidence type="ECO:0000313" key="2">
    <source>
        <dbReference type="Proteomes" id="UP000030327"/>
    </source>
</evidence>
<evidence type="ECO:0008006" key="3">
    <source>
        <dbReference type="Google" id="ProtNLM"/>
    </source>
</evidence>